<keyword evidence="3" id="KW-0597">Phosphoprotein</keyword>
<dbReference type="SMART" id="SM00387">
    <property type="entry name" value="HATPase_c"/>
    <property type="match status" value="1"/>
</dbReference>
<evidence type="ECO:0000256" key="2">
    <source>
        <dbReference type="ARBA" id="ARBA00012438"/>
    </source>
</evidence>
<reference evidence="11 14" key="2">
    <citation type="submission" date="2020-10" db="EMBL/GenBank/DDBJ databases">
        <title>Complete genome of Cruoricapor ignavus strain M1214 isolated from the blood culture of a febrile patient.</title>
        <authorList>
            <person name="Guglielmino C.J.D."/>
        </authorList>
    </citation>
    <scope>NUCLEOTIDE SEQUENCE [LARGE SCALE GENOMIC DNA]</scope>
    <source>
        <strain evidence="11 14">M1214</strain>
    </source>
</reference>
<gene>
    <name evidence="11" type="ORF">IMZ16_08155</name>
    <name evidence="12" type="ORF">SAMN05443429_10363</name>
</gene>
<evidence type="ECO:0000313" key="14">
    <source>
        <dbReference type="Proteomes" id="UP000593605"/>
    </source>
</evidence>
<dbReference type="Gene3D" id="6.10.340.10">
    <property type="match status" value="1"/>
</dbReference>
<dbReference type="CDD" id="cd00082">
    <property type="entry name" value="HisKA"/>
    <property type="match status" value="1"/>
</dbReference>
<evidence type="ECO:0000256" key="7">
    <source>
        <dbReference type="ARBA" id="ARBA00022840"/>
    </source>
</evidence>
<feature type="transmembrane region" description="Helical" evidence="9">
    <location>
        <begin position="184"/>
        <end position="203"/>
    </location>
</feature>
<dbReference type="Gene3D" id="3.30.565.10">
    <property type="entry name" value="Histidine kinase-like ATPase, C-terminal domain"/>
    <property type="match status" value="1"/>
</dbReference>
<dbReference type="Proteomes" id="UP000184335">
    <property type="component" value="Unassembled WGS sequence"/>
</dbReference>
<dbReference type="SUPFAM" id="SSF47384">
    <property type="entry name" value="Homodimeric domain of signal transducing histidine kinase"/>
    <property type="match status" value="1"/>
</dbReference>
<evidence type="ECO:0000259" key="10">
    <source>
        <dbReference type="PROSITE" id="PS50109"/>
    </source>
</evidence>
<keyword evidence="13" id="KW-1185">Reference proteome</keyword>
<dbReference type="InterPro" id="IPR036890">
    <property type="entry name" value="HATPase_C_sf"/>
</dbReference>
<dbReference type="PANTHER" id="PTHR43065:SF10">
    <property type="entry name" value="PEROXIDE STRESS-ACTIVATED HISTIDINE KINASE MAK3"/>
    <property type="match status" value="1"/>
</dbReference>
<keyword evidence="8" id="KW-0902">Two-component regulatory system</keyword>
<feature type="transmembrane region" description="Helical" evidence="9">
    <location>
        <begin position="15"/>
        <end position="38"/>
    </location>
</feature>
<dbReference type="EMBL" id="FQYI01000003">
    <property type="protein sequence ID" value="SHI66376.1"/>
    <property type="molecule type" value="Genomic_DNA"/>
</dbReference>
<evidence type="ECO:0000256" key="8">
    <source>
        <dbReference type="ARBA" id="ARBA00023012"/>
    </source>
</evidence>
<keyword evidence="5" id="KW-0547">Nucleotide-binding</keyword>
<keyword evidence="4" id="KW-0808">Transferase</keyword>
<dbReference type="PRINTS" id="PR00344">
    <property type="entry name" value="BCTRLSENSOR"/>
</dbReference>
<reference evidence="12 13" key="1">
    <citation type="submission" date="2016-11" db="EMBL/GenBank/DDBJ databases">
        <authorList>
            <person name="Jaros S."/>
            <person name="Januszkiewicz K."/>
            <person name="Wedrychowicz H."/>
        </authorList>
    </citation>
    <scope>NUCLEOTIDE SEQUENCE [LARGE SCALE GENOMIC DNA]</scope>
    <source>
        <strain evidence="12 13">DSM 25479</strain>
    </source>
</reference>
<dbReference type="CDD" id="cd00075">
    <property type="entry name" value="HATPase"/>
    <property type="match status" value="1"/>
</dbReference>
<evidence type="ECO:0000256" key="6">
    <source>
        <dbReference type="ARBA" id="ARBA00022777"/>
    </source>
</evidence>
<evidence type="ECO:0000313" key="12">
    <source>
        <dbReference type="EMBL" id="SHI66376.1"/>
    </source>
</evidence>
<dbReference type="InterPro" id="IPR004358">
    <property type="entry name" value="Sig_transdc_His_kin-like_C"/>
</dbReference>
<dbReference type="PANTHER" id="PTHR43065">
    <property type="entry name" value="SENSOR HISTIDINE KINASE"/>
    <property type="match status" value="1"/>
</dbReference>
<dbReference type="STRING" id="1118202.SAMN05443429_10363"/>
<dbReference type="PROSITE" id="PS50109">
    <property type="entry name" value="HIS_KIN"/>
    <property type="match status" value="1"/>
</dbReference>
<dbReference type="EC" id="2.7.13.3" evidence="2"/>
<dbReference type="RefSeq" id="WP_073178752.1">
    <property type="nucleotide sequence ID" value="NZ_CP063145.1"/>
</dbReference>
<dbReference type="InterPro" id="IPR005467">
    <property type="entry name" value="His_kinase_dom"/>
</dbReference>
<dbReference type="Proteomes" id="UP000593605">
    <property type="component" value="Chromosome"/>
</dbReference>
<evidence type="ECO:0000256" key="9">
    <source>
        <dbReference type="SAM" id="Phobius"/>
    </source>
</evidence>
<keyword evidence="9" id="KW-0472">Membrane</keyword>
<evidence type="ECO:0000313" key="11">
    <source>
        <dbReference type="EMBL" id="QOR73490.1"/>
    </source>
</evidence>
<evidence type="ECO:0000256" key="3">
    <source>
        <dbReference type="ARBA" id="ARBA00022553"/>
    </source>
</evidence>
<keyword evidence="9" id="KW-0812">Transmembrane</keyword>
<dbReference type="SUPFAM" id="SSF55874">
    <property type="entry name" value="ATPase domain of HSP90 chaperone/DNA topoisomerase II/histidine kinase"/>
    <property type="match status" value="1"/>
</dbReference>
<dbReference type="Pfam" id="PF02518">
    <property type="entry name" value="HATPase_c"/>
    <property type="match status" value="1"/>
</dbReference>
<evidence type="ECO:0000256" key="5">
    <source>
        <dbReference type="ARBA" id="ARBA00022741"/>
    </source>
</evidence>
<keyword evidence="6 12" id="KW-0418">Kinase</keyword>
<dbReference type="GO" id="GO:0005524">
    <property type="term" value="F:ATP binding"/>
    <property type="evidence" value="ECO:0007669"/>
    <property type="project" value="UniProtKB-KW"/>
</dbReference>
<dbReference type="InterPro" id="IPR003594">
    <property type="entry name" value="HATPase_dom"/>
</dbReference>
<accession>A0A1M6CZF1</accession>
<feature type="domain" description="Histidine kinase" evidence="10">
    <location>
        <begin position="275"/>
        <end position="483"/>
    </location>
</feature>
<keyword evidence="9" id="KW-1133">Transmembrane helix</keyword>
<dbReference type="GO" id="GO:0000155">
    <property type="term" value="F:phosphorelay sensor kinase activity"/>
    <property type="evidence" value="ECO:0007669"/>
    <property type="project" value="InterPro"/>
</dbReference>
<dbReference type="AlphaFoldDB" id="A0A1M6CZF1"/>
<comment type="catalytic activity">
    <reaction evidence="1">
        <text>ATP + protein L-histidine = ADP + protein N-phospho-L-histidine.</text>
        <dbReference type="EC" id="2.7.13.3"/>
    </reaction>
</comment>
<keyword evidence="7" id="KW-0067">ATP-binding</keyword>
<protein>
    <recommendedName>
        <fullName evidence="2">histidine kinase</fullName>
        <ecNumber evidence="2">2.7.13.3</ecNumber>
    </recommendedName>
</protein>
<sequence>MPAGNYSGFSLRNRIFAAMMSITFLALLLTSAVSYIILKKNLEEQSAADMRRKADAMMASLDYAVSEKKLETEDLPVVLQNKIYEIADISKHDVLLYDLKGNFLVSNREGDKSSAKKLPEGITDEVLMKERITHKERDPQTGQEFYSSYIILKNNVLEPVAIVYFPYYHNAGLYREVMNQGLKYIILVNAVIISLALLASYRISRRLTNKLTIFTEKVEGINLMSNDLQPIKYYKNDELNILVKAYNKMILEIQDQKDRLAHIEREGAWKEMAKQVAHEVKNPLTPMRLTVQNFERKFDPEDPKIREKVKKMSTMVIDQIDLIATVATAFSQFAQLPERNDEVFNLNAEVQKVLDVFNDENVFMHANRENIMIKMDKIYLNRIVTNLVTNARQAAREGVEPIINVDLEQIQKRITLTVEDNGTGIPEDKIGRIFEPNFTSKSSGMGLGLTMVKRMVQDGGGEIRVETELGKGTKFIITLPSNL</sequence>
<organism evidence="12 13">
    <name type="scientific">Cruoricaptor ignavus</name>
    <dbReference type="NCBI Taxonomy" id="1118202"/>
    <lineage>
        <taxon>Bacteria</taxon>
        <taxon>Pseudomonadati</taxon>
        <taxon>Bacteroidota</taxon>
        <taxon>Flavobacteriia</taxon>
        <taxon>Flavobacteriales</taxon>
        <taxon>Weeksellaceae</taxon>
        <taxon>Cruoricaptor</taxon>
    </lineage>
</organism>
<dbReference type="InterPro" id="IPR036097">
    <property type="entry name" value="HisK_dim/P_sf"/>
</dbReference>
<dbReference type="InterPro" id="IPR003661">
    <property type="entry name" value="HisK_dim/P_dom"/>
</dbReference>
<proteinExistence type="predicted"/>
<evidence type="ECO:0000313" key="13">
    <source>
        <dbReference type="Proteomes" id="UP000184335"/>
    </source>
</evidence>
<dbReference type="KEGG" id="civ:IMZ16_08155"/>
<evidence type="ECO:0000256" key="1">
    <source>
        <dbReference type="ARBA" id="ARBA00000085"/>
    </source>
</evidence>
<dbReference type="EMBL" id="CP063145">
    <property type="protein sequence ID" value="QOR73490.1"/>
    <property type="molecule type" value="Genomic_DNA"/>
</dbReference>
<dbReference type="Gene3D" id="1.10.287.130">
    <property type="match status" value="1"/>
</dbReference>
<evidence type="ECO:0000256" key="4">
    <source>
        <dbReference type="ARBA" id="ARBA00022679"/>
    </source>
</evidence>
<name>A0A1M6CZF1_9FLAO</name>
<dbReference type="OrthoDB" id="9776727at2"/>